<dbReference type="EMBL" id="CBTJ020000041">
    <property type="protein sequence ID" value="CDI02682.1"/>
    <property type="molecule type" value="Genomic_DNA"/>
</dbReference>
<dbReference type="Gene3D" id="1.25.40.10">
    <property type="entry name" value="Tetratricopeptide repeat domain"/>
    <property type="match status" value="1"/>
</dbReference>
<dbReference type="Proteomes" id="UP000035760">
    <property type="component" value="Unassembled WGS sequence"/>
</dbReference>
<reference evidence="1" key="2">
    <citation type="submission" date="2014-03" db="EMBL/GenBank/DDBJ databases">
        <title>Candidatus Competibacter-lineage genomes retrieved from metagenomes reveal functional metabolic diversity.</title>
        <authorList>
            <person name="McIlroy S.J."/>
            <person name="Albertsen M."/>
            <person name="Andresen E.K."/>
            <person name="Saunders A.M."/>
            <person name="Kristiansen R."/>
            <person name="Stokholm-Bjerregaard M."/>
            <person name="Nielsen K.L."/>
            <person name="Nielsen P.H."/>
        </authorList>
    </citation>
    <scope>NUCLEOTIDE SEQUENCE</scope>
    <source>
        <strain evidence="1">Run_A_D11</strain>
    </source>
</reference>
<dbReference type="Pfam" id="PF14559">
    <property type="entry name" value="TPR_19"/>
    <property type="match status" value="1"/>
</dbReference>
<keyword evidence="2" id="KW-1185">Reference proteome</keyword>
<evidence type="ECO:0000313" key="2">
    <source>
        <dbReference type="Proteomes" id="UP000035760"/>
    </source>
</evidence>
<dbReference type="InterPro" id="IPR011990">
    <property type="entry name" value="TPR-like_helical_dom_sf"/>
</dbReference>
<dbReference type="STRING" id="1400863.BN873_340058"/>
<reference evidence="1" key="1">
    <citation type="submission" date="2013-07" db="EMBL/GenBank/DDBJ databases">
        <authorList>
            <person name="McIlroy S."/>
        </authorList>
    </citation>
    <scope>NUCLEOTIDE SEQUENCE [LARGE SCALE GENOMIC DNA]</scope>
    <source>
        <strain evidence="1">Run_A_D11</strain>
    </source>
</reference>
<organism evidence="1 2">
    <name type="scientific">Candidatus Competibacter denitrificans Run_A_D11</name>
    <dbReference type="NCBI Taxonomy" id="1400863"/>
    <lineage>
        <taxon>Bacteria</taxon>
        <taxon>Pseudomonadati</taxon>
        <taxon>Pseudomonadota</taxon>
        <taxon>Gammaproteobacteria</taxon>
        <taxon>Candidatus Competibacteraceae</taxon>
        <taxon>Candidatus Competibacter</taxon>
    </lineage>
</organism>
<dbReference type="RefSeq" id="WP_048673105.1">
    <property type="nucleotide sequence ID" value="NZ_CBTJ020000041.1"/>
</dbReference>
<dbReference type="SUPFAM" id="SSF144059">
    <property type="entry name" value="ImpE-like"/>
    <property type="match status" value="1"/>
</dbReference>
<dbReference type="OrthoDB" id="5416084at2"/>
<accession>W6M4P7</accession>
<dbReference type="InterPro" id="IPR009211">
    <property type="entry name" value="TagJ"/>
</dbReference>
<dbReference type="Pfam" id="PF07024">
    <property type="entry name" value="ImpE"/>
    <property type="match status" value="1"/>
</dbReference>
<protein>
    <submittedName>
        <fullName evidence="1">Virulence protein SciE type</fullName>
    </submittedName>
</protein>
<sequence>MHDAAQARELLRQGRPHEALQSLQAEIRKAPADAKLRVFLFQLLAVLGQWERALNQLGVLAEMDATTLPMVRTYREAIQCERLRAEVFAGRRSPLIFGDPEPWVALLIEGLSLDAAGHQAEAQAVRERAFAAAMETAGVVDERPFGWIADADPRLGPMLEAIVNGRYYWIPFQRIHIVTLERPADLRDYVWAPVHFTWANGGETVGLIPARYPASENSADPLVQLGRKTEWLAGEGHALGLGQRMLATDVDDYPLLDVRRIELVVDQDPTDQIAPEVASGDG</sequence>
<gene>
    <name evidence="1" type="ORF">BN873_340058</name>
</gene>
<comment type="caution">
    <text evidence="1">The sequence shown here is derived from an EMBL/GenBank/DDBJ whole genome shotgun (WGS) entry which is preliminary data.</text>
</comment>
<dbReference type="AlphaFoldDB" id="W6M4P7"/>
<name>W6M4P7_9GAMM</name>
<evidence type="ECO:0000313" key="1">
    <source>
        <dbReference type="EMBL" id="CDI02682.1"/>
    </source>
</evidence>
<dbReference type="PIRSF" id="PIRSF029288">
    <property type="entry name" value="SciE_ImpE"/>
    <property type="match status" value="1"/>
</dbReference>
<proteinExistence type="predicted"/>